<reference evidence="1 2" key="1">
    <citation type="submission" date="2020-08" db="EMBL/GenBank/DDBJ databases">
        <title>Above-ground endophytic microbial communities from plants in different locations in the United States.</title>
        <authorList>
            <person name="Frank C."/>
        </authorList>
    </citation>
    <scope>NUCLEOTIDE SEQUENCE [LARGE SCALE GENOMIC DNA]</scope>
    <source>
        <strain evidence="1 2">WP4_2_2</strain>
    </source>
</reference>
<gene>
    <name evidence="1" type="ORF">F4827_006529</name>
</gene>
<keyword evidence="2" id="KW-1185">Reference proteome</keyword>
<name>A0A7W9U417_9BURK</name>
<comment type="caution">
    <text evidence="1">The sequence shown here is derived from an EMBL/GenBank/DDBJ whole genome shotgun (WGS) entry which is preliminary data.</text>
</comment>
<protein>
    <submittedName>
        <fullName evidence="1">Uncharacterized protein</fullName>
    </submittedName>
</protein>
<sequence length="389" mass="43172">MIGEAGFEKGGADSQLLVRCMMSNELGTNLPDVALVHDLILARSLHVERFLADPDVRARIDAPGYLARTLGKRIYNIPYYLTPVFPDDAQLGFLDELVDQVRLGTGNSFCLSGSSTALGRVQAISDIDFCEYFGGSAADLLDSAQKKEMLQLPCVLVTLAIEKSDHNRPFEPCLKQFASDLESDEYYRKIGRIKFDYISTTRNYGPLAVTNVVIPFYGDDDPRLSQSFQFQEAVIHENDTTPKRPLVLPSELGRYLAWLRGEAISYFVSASEAASVEERARCIFKALKRLMSLLLVIDCTEEWELVVDLLNEALTQQIICGYRATEVAKLLDRMPEDTDRSVLASFAASRPLPDFPDIGVASLVEVAYQLAENLLHTIATLSGEINGPE</sequence>
<dbReference type="Proteomes" id="UP000571554">
    <property type="component" value="Unassembled WGS sequence"/>
</dbReference>
<organism evidence="1 2">
    <name type="scientific">Paraburkholderia bannensis</name>
    <dbReference type="NCBI Taxonomy" id="765414"/>
    <lineage>
        <taxon>Bacteria</taxon>
        <taxon>Pseudomonadati</taxon>
        <taxon>Pseudomonadota</taxon>
        <taxon>Betaproteobacteria</taxon>
        <taxon>Burkholderiales</taxon>
        <taxon>Burkholderiaceae</taxon>
        <taxon>Paraburkholderia</taxon>
    </lineage>
</organism>
<dbReference type="EMBL" id="JACHBW010000029">
    <property type="protein sequence ID" value="MBB6106653.1"/>
    <property type="molecule type" value="Genomic_DNA"/>
</dbReference>
<proteinExistence type="predicted"/>
<evidence type="ECO:0000313" key="1">
    <source>
        <dbReference type="EMBL" id="MBB6106653.1"/>
    </source>
</evidence>
<evidence type="ECO:0000313" key="2">
    <source>
        <dbReference type="Proteomes" id="UP000571554"/>
    </source>
</evidence>
<dbReference type="RefSeq" id="WP_183732280.1">
    <property type="nucleotide sequence ID" value="NZ_JACHBW010000029.1"/>
</dbReference>
<dbReference type="AlphaFoldDB" id="A0A7W9U417"/>
<accession>A0A7W9U417</accession>